<dbReference type="AlphaFoldDB" id="A0A8J6Q973"/>
<evidence type="ECO:0000313" key="3">
    <source>
        <dbReference type="Proteomes" id="UP000600588"/>
    </source>
</evidence>
<keyword evidence="3" id="KW-1185">Reference proteome</keyword>
<proteinExistence type="predicted"/>
<feature type="signal peptide" evidence="1">
    <location>
        <begin position="1"/>
        <end position="21"/>
    </location>
</feature>
<organism evidence="2 3">
    <name type="scientific">Aestuariibaculum sediminum</name>
    <dbReference type="NCBI Taxonomy" id="2770637"/>
    <lineage>
        <taxon>Bacteria</taxon>
        <taxon>Pseudomonadati</taxon>
        <taxon>Bacteroidota</taxon>
        <taxon>Flavobacteriia</taxon>
        <taxon>Flavobacteriales</taxon>
        <taxon>Flavobacteriaceae</taxon>
    </lineage>
</organism>
<evidence type="ECO:0000256" key="1">
    <source>
        <dbReference type="SAM" id="SignalP"/>
    </source>
</evidence>
<name>A0A8J6Q973_9FLAO</name>
<evidence type="ECO:0000313" key="2">
    <source>
        <dbReference type="EMBL" id="MBD0832227.1"/>
    </source>
</evidence>
<dbReference type="PROSITE" id="PS51257">
    <property type="entry name" value="PROKAR_LIPOPROTEIN"/>
    <property type="match status" value="1"/>
</dbReference>
<feature type="chain" id="PRO_5035183471" description="DUF4919 domain-containing protein" evidence="1">
    <location>
        <begin position="22"/>
        <end position="197"/>
    </location>
</feature>
<sequence length="197" mass="22709">MKIKKTYTSIAILLIALIVSCKQNTTFSDFKYTEKPETITCDNLNSALYKEALYAFEEDILAFYGKNEANPTLMQSYYKFIREANGKRARYSEIASEHTLKVFEALKDVNDLWDAKNPNSHLNYHSALMNCVANNIEDEHLKTTLNALISTDFMSPKLFATPLINNYRRVLSDKHLSTYVAFDLYYSNLFNLNKTAH</sequence>
<accession>A0A8J6Q973</accession>
<comment type="caution">
    <text evidence="2">The sequence shown here is derived from an EMBL/GenBank/DDBJ whole genome shotgun (WGS) entry which is preliminary data.</text>
</comment>
<keyword evidence="1" id="KW-0732">Signal</keyword>
<gene>
    <name evidence="2" type="ORF">ICJ83_08790</name>
</gene>
<dbReference type="Proteomes" id="UP000600588">
    <property type="component" value="Unassembled WGS sequence"/>
</dbReference>
<dbReference type="EMBL" id="JACVXB010000003">
    <property type="protein sequence ID" value="MBD0832227.1"/>
    <property type="molecule type" value="Genomic_DNA"/>
</dbReference>
<dbReference type="RefSeq" id="WP_188230013.1">
    <property type="nucleotide sequence ID" value="NZ_JACVXB010000003.1"/>
</dbReference>
<evidence type="ECO:0008006" key="4">
    <source>
        <dbReference type="Google" id="ProtNLM"/>
    </source>
</evidence>
<reference evidence="2 3" key="1">
    <citation type="submission" date="2020-09" db="EMBL/GenBank/DDBJ databases">
        <title>TT11 complete genome.</title>
        <authorList>
            <person name="Wu Z."/>
        </authorList>
    </citation>
    <scope>NUCLEOTIDE SEQUENCE [LARGE SCALE GENOMIC DNA]</scope>
    <source>
        <strain evidence="2 3">TT11</strain>
    </source>
</reference>
<protein>
    <recommendedName>
        <fullName evidence="4">DUF4919 domain-containing protein</fullName>
    </recommendedName>
</protein>